<dbReference type="Pfam" id="PF04371">
    <property type="entry name" value="PAD_porph"/>
    <property type="match status" value="1"/>
</dbReference>
<proteinExistence type="predicted"/>
<accession>A0A845S911</accession>
<dbReference type="SUPFAM" id="SSF55909">
    <property type="entry name" value="Pentein"/>
    <property type="match status" value="1"/>
</dbReference>
<dbReference type="GO" id="GO:0004668">
    <property type="term" value="F:protein-arginine deiminase activity"/>
    <property type="evidence" value="ECO:0007669"/>
    <property type="project" value="InterPro"/>
</dbReference>
<dbReference type="Proteomes" id="UP000572953">
    <property type="component" value="Unassembled WGS sequence"/>
</dbReference>
<dbReference type="InterPro" id="IPR007466">
    <property type="entry name" value="Peptidyl-Arg-deiminase_porph"/>
</dbReference>
<dbReference type="PANTHER" id="PTHR31377">
    <property type="entry name" value="AGMATINE DEIMINASE-RELATED"/>
    <property type="match status" value="1"/>
</dbReference>
<keyword evidence="1" id="KW-0378">Hydrolase</keyword>
<reference evidence="2 3" key="1">
    <citation type="submission" date="2018-10" db="EMBL/GenBank/DDBJ databases">
        <title>Iterative Subtractive Binning of Freshwater Chronoseries Metagenomes Recovers Nearly Complete Genomes from over Four Hundred Novel Species.</title>
        <authorList>
            <person name="Rodriguez-R L.M."/>
            <person name="Tsementzi D."/>
            <person name="Luo C."/>
            <person name="Konstantinidis K.T."/>
        </authorList>
    </citation>
    <scope>NUCLEOTIDE SEQUENCE [LARGE SCALE GENOMIC DNA]</scope>
    <source>
        <strain evidence="2">WB7_2B_003</strain>
    </source>
</reference>
<protein>
    <submittedName>
        <fullName evidence="2">Agmatine deiminase family protein</fullName>
    </submittedName>
</protein>
<sequence length="356" mass="41040">MNENLASLGYRMPAEWEKQSSTWLAWPHNKNDWPDKFENIPSTFAKITSALSKVQNVDILIQSKSAKTNIKKILIKEKTNLKRVNFHIIKTNRVWTRDTGPIFLVNDLLKKKIMTNFHFNAWAKYKDYNFDNAIKPKIAKIKNIEIIDVKAKIKNKIKDVILEGGAIDVNGKGTLIATKECLLSKVQERNPGLSREKLEIILSESLNVKNFIWLNKGIVGDDTHGHIDDITRFFDDDKIFTAIEYQKNDENFSALNENLKILKKSRNHLGKQNTIVEIPMPSPLIIDDTRVPASYLNFYIANKIVLLPIFEDKNDDIAFQILEKHFKDRKIVPINCRDLIWGFGAIHCMTQQEPAI</sequence>
<dbReference type="PANTHER" id="PTHR31377:SF0">
    <property type="entry name" value="AGMATINE DEIMINASE-RELATED"/>
    <property type="match status" value="1"/>
</dbReference>
<dbReference type="GO" id="GO:0009446">
    <property type="term" value="P:putrescine biosynthetic process"/>
    <property type="evidence" value="ECO:0007669"/>
    <property type="project" value="InterPro"/>
</dbReference>
<evidence type="ECO:0000313" key="3">
    <source>
        <dbReference type="Proteomes" id="UP000572953"/>
    </source>
</evidence>
<dbReference type="GO" id="GO:0047632">
    <property type="term" value="F:agmatine deiminase activity"/>
    <property type="evidence" value="ECO:0007669"/>
    <property type="project" value="TreeGrafter"/>
</dbReference>
<name>A0A845S911_9PROT</name>
<organism evidence="2 3">
    <name type="scientific">Candidatus Fonsibacter lacus</name>
    <dbReference type="NCBI Taxonomy" id="2576439"/>
    <lineage>
        <taxon>Bacteria</taxon>
        <taxon>Pseudomonadati</taxon>
        <taxon>Pseudomonadota</taxon>
        <taxon>Alphaproteobacteria</taxon>
        <taxon>Candidatus Pelagibacterales</taxon>
        <taxon>Candidatus Pelagibacterales incertae sedis</taxon>
        <taxon>Candidatus Fonsibacter</taxon>
    </lineage>
</organism>
<dbReference type="AlphaFoldDB" id="A0A845S911"/>
<gene>
    <name evidence="2" type="ORF">EBV78_00020</name>
</gene>
<evidence type="ECO:0000313" key="2">
    <source>
        <dbReference type="EMBL" id="NCU62474.1"/>
    </source>
</evidence>
<comment type="caution">
    <text evidence="2">The sequence shown here is derived from an EMBL/GenBank/DDBJ whole genome shotgun (WGS) entry which is preliminary data.</text>
</comment>
<dbReference type="Gene3D" id="3.75.10.10">
    <property type="entry name" value="L-arginine/glycine Amidinotransferase, Chain A"/>
    <property type="match status" value="1"/>
</dbReference>
<dbReference type="EMBL" id="RGGN01000001">
    <property type="protein sequence ID" value="NCU62474.1"/>
    <property type="molecule type" value="Genomic_DNA"/>
</dbReference>
<evidence type="ECO:0000256" key="1">
    <source>
        <dbReference type="ARBA" id="ARBA00022801"/>
    </source>
</evidence>